<comment type="pathway">
    <text evidence="8">One-carbon metabolism; tetrahydrofolate interconversion.</text>
</comment>
<dbReference type="SUPFAM" id="SSF53383">
    <property type="entry name" value="PLP-dependent transferases"/>
    <property type="match status" value="1"/>
</dbReference>
<feature type="site" description="Plays an important role in substrate specificity" evidence="8">
    <location>
        <position position="229"/>
    </location>
</feature>
<keyword evidence="4 8" id="KW-0554">One-carbon metabolism</keyword>
<dbReference type="InterPro" id="IPR015422">
    <property type="entry name" value="PyrdxlP-dep_Trfase_small"/>
</dbReference>
<dbReference type="PIRSF" id="PIRSF000412">
    <property type="entry name" value="SHMT"/>
    <property type="match status" value="1"/>
</dbReference>
<dbReference type="InterPro" id="IPR001085">
    <property type="entry name" value="Ser_HO-MeTrfase"/>
</dbReference>
<comment type="pathway">
    <text evidence="8">Amino-acid biosynthesis; glycine biosynthesis; glycine from L-serine: step 1/1.</text>
</comment>
<dbReference type="PROSITE" id="PS00096">
    <property type="entry name" value="SHMT"/>
    <property type="match status" value="1"/>
</dbReference>
<comment type="catalytic activity">
    <reaction evidence="8">
        <text>(6R)-5,10-methylene-5,6,7,8-tetrahydrofolate + glycine + H2O = (6S)-5,6,7,8-tetrahydrofolate + L-serine</text>
        <dbReference type="Rhea" id="RHEA:15481"/>
        <dbReference type="ChEBI" id="CHEBI:15377"/>
        <dbReference type="ChEBI" id="CHEBI:15636"/>
        <dbReference type="ChEBI" id="CHEBI:33384"/>
        <dbReference type="ChEBI" id="CHEBI:57305"/>
        <dbReference type="ChEBI" id="CHEBI:57453"/>
        <dbReference type="EC" id="2.1.2.1"/>
    </reaction>
</comment>
<dbReference type="RefSeq" id="WP_284340624.1">
    <property type="nucleotide sequence ID" value="NZ_BSNS01000011.1"/>
</dbReference>
<feature type="binding site" evidence="8">
    <location>
        <position position="121"/>
    </location>
    <ligand>
        <name>(6S)-5,6,7,8-tetrahydrofolate</name>
        <dbReference type="ChEBI" id="CHEBI:57453"/>
    </ligand>
</feature>
<comment type="caution">
    <text evidence="8">Lacks conserved residue(s) required for the propagation of feature annotation.</text>
</comment>
<evidence type="ECO:0000256" key="3">
    <source>
        <dbReference type="ARBA" id="ARBA00022490"/>
    </source>
</evidence>
<comment type="subcellular location">
    <subcellularLocation>
        <location evidence="8">Cytoplasm</location>
    </subcellularLocation>
</comment>
<feature type="modified residue" description="N6-(pyridoxal phosphate)lysine" evidence="8">
    <location>
        <position position="230"/>
    </location>
</feature>
<dbReference type="InterPro" id="IPR015424">
    <property type="entry name" value="PyrdxlP-dep_Trfase"/>
</dbReference>
<comment type="cofactor">
    <cofactor evidence="1 8">
        <name>pyridoxal 5'-phosphate</name>
        <dbReference type="ChEBI" id="CHEBI:597326"/>
    </cofactor>
</comment>
<dbReference type="EMBL" id="BSNS01000011">
    <property type="protein sequence ID" value="GLQ55200.1"/>
    <property type="molecule type" value="Genomic_DNA"/>
</dbReference>
<feature type="binding site" evidence="8">
    <location>
        <begin position="125"/>
        <end position="127"/>
    </location>
    <ligand>
        <name>(6S)-5,6,7,8-tetrahydrofolate</name>
        <dbReference type="ChEBI" id="CHEBI:57453"/>
    </ligand>
</feature>
<keyword evidence="3 8" id="KW-0963">Cytoplasm</keyword>
<comment type="similarity">
    <text evidence="2 8">Belongs to the SHMT family.</text>
</comment>
<dbReference type="HAMAP" id="MF_00051">
    <property type="entry name" value="SHMT"/>
    <property type="match status" value="1"/>
</dbReference>
<dbReference type="InterPro" id="IPR049943">
    <property type="entry name" value="Ser_HO-MeTrfase-like"/>
</dbReference>
<dbReference type="Pfam" id="PF00464">
    <property type="entry name" value="SHMT"/>
    <property type="match status" value="1"/>
</dbReference>
<dbReference type="InterPro" id="IPR015421">
    <property type="entry name" value="PyrdxlP-dep_Trfase_major"/>
</dbReference>
<proteinExistence type="inferred from homology"/>
<evidence type="ECO:0000256" key="8">
    <source>
        <dbReference type="HAMAP-Rule" id="MF_00051"/>
    </source>
</evidence>
<evidence type="ECO:0000313" key="10">
    <source>
        <dbReference type="EMBL" id="GLQ55200.1"/>
    </source>
</evidence>
<evidence type="ECO:0000259" key="9">
    <source>
        <dbReference type="Pfam" id="PF00464"/>
    </source>
</evidence>
<protein>
    <recommendedName>
        <fullName evidence="8">Serine hydroxymethyltransferase</fullName>
        <shortName evidence="8">SHMT</shortName>
        <shortName evidence="8">Serine methylase</shortName>
        <ecNumber evidence="8">2.1.2.1</ecNumber>
    </recommendedName>
</protein>
<dbReference type="NCBIfam" id="NF000586">
    <property type="entry name" value="PRK00011.1"/>
    <property type="match status" value="1"/>
</dbReference>
<evidence type="ECO:0000256" key="4">
    <source>
        <dbReference type="ARBA" id="ARBA00022563"/>
    </source>
</evidence>
<keyword evidence="6 8" id="KW-0808">Transferase</keyword>
<reference evidence="11" key="1">
    <citation type="journal article" date="2019" name="Int. J. Syst. Evol. Microbiol.">
        <title>The Global Catalogue of Microorganisms (GCM) 10K type strain sequencing project: providing services to taxonomists for standard genome sequencing and annotation.</title>
        <authorList>
            <consortium name="The Broad Institute Genomics Platform"/>
            <consortium name="The Broad Institute Genome Sequencing Center for Infectious Disease"/>
            <person name="Wu L."/>
            <person name="Ma J."/>
        </authorList>
    </citation>
    <scope>NUCLEOTIDE SEQUENCE [LARGE SCALE GENOMIC DNA]</scope>
    <source>
        <strain evidence="11">NBRC 112416</strain>
    </source>
</reference>
<feature type="domain" description="Serine hydroxymethyltransferase-like" evidence="9">
    <location>
        <begin position="9"/>
        <end position="384"/>
    </location>
</feature>
<keyword evidence="7 8" id="KW-0663">Pyridoxal phosphate</keyword>
<evidence type="ECO:0000256" key="6">
    <source>
        <dbReference type="ARBA" id="ARBA00022679"/>
    </source>
</evidence>
<evidence type="ECO:0000256" key="1">
    <source>
        <dbReference type="ARBA" id="ARBA00001933"/>
    </source>
</evidence>
<feature type="binding site" evidence="8">
    <location>
        <position position="245"/>
    </location>
    <ligand>
        <name>(6S)-5,6,7,8-tetrahydrofolate</name>
        <dbReference type="ChEBI" id="CHEBI:57453"/>
    </ligand>
</feature>
<comment type="caution">
    <text evidence="10">The sequence shown here is derived from an EMBL/GenBank/DDBJ whole genome shotgun (WGS) entry which is preliminary data.</text>
</comment>
<dbReference type="EC" id="2.1.2.1" evidence="8"/>
<organism evidence="10 11">
    <name type="scientific">Devosia nitrariae</name>
    <dbReference type="NCBI Taxonomy" id="2071872"/>
    <lineage>
        <taxon>Bacteria</taxon>
        <taxon>Pseudomonadati</taxon>
        <taxon>Pseudomonadota</taxon>
        <taxon>Alphaproteobacteria</taxon>
        <taxon>Hyphomicrobiales</taxon>
        <taxon>Devosiaceae</taxon>
        <taxon>Devosia</taxon>
    </lineage>
</organism>
<dbReference type="Gene3D" id="3.40.640.10">
    <property type="entry name" value="Type I PLP-dependent aspartate aminotransferase-like (Major domain)"/>
    <property type="match status" value="1"/>
</dbReference>
<sequence>MDVYRDQLAAFDPDIFSFIAAEERRQSAGIELIPSENYTYPEVLSALGSVLTNKYSEGYPGRRYYGGQENTDAIENVARERACALFRAQHANVQPLSGSPMNQAVYFGLLAPGDTILAMDLSHGGHLTHGAPVSHMGKVFNFVRYKTEPDGSIDYDRVMELAKANRPKLVLAGHSSYPREYDYAAFRRIADAVGARAMADISHLGGLVAANVLANPLDAGFDVVTTTTHKSLRGPRGGLILCSAELAKTIDSAVFPGLQGGPHMNQVAAAAITFKKAMEAQFLSYARQVLANARTLAGALAAGGAQLVTGGTDNHLMVVNTVESFGLDGRQAEETLDRIGVTVNRQIVPDDQRPPLRPSGIRLGTPASTTRGMVEGDMELLAGWMISALQAPEDTAQLADLHKQVSEFCRQFAVPGVEQS</sequence>
<comment type="function">
    <text evidence="8">Catalyzes the reversible interconversion of serine and glycine with tetrahydrofolate (THF) serving as the one-carbon carrier. This reaction serves as the major source of one-carbon groups required for the biosynthesis of purines, thymidylate, methionine, and other important biomolecules. Also exhibits THF-independent aldolase activity toward beta-hydroxyamino acids, producing glycine and aldehydes, via a retro-aldol mechanism.</text>
</comment>
<dbReference type="PANTHER" id="PTHR11680">
    <property type="entry name" value="SERINE HYDROXYMETHYLTRANSFERASE"/>
    <property type="match status" value="1"/>
</dbReference>
<dbReference type="InterPro" id="IPR039429">
    <property type="entry name" value="SHMT-like_dom"/>
</dbReference>
<evidence type="ECO:0000256" key="2">
    <source>
        <dbReference type="ARBA" id="ARBA00006376"/>
    </source>
</evidence>
<name>A0ABQ5W5J3_9HYPH</name>
<dbReference type="CDD" id="cd00378">
    <property type="entry name" value="SHMT"/>
    <property type="match status" value="1"/>
</dbReference>
<accession>A0ABQ5W5J3</accession>
<keyword evidence="5 8" id="KW-0028">Amino-acid biosynthesis</keyword>
<evidence type="ECO:0000256" key="5">
    <source>
        <dbReference type="ARBA" id="ARBA00022605"/>
    </source>
</evidence>
<dbReference type="PANTHER" id="PTHR11680:SF50">
    <property type="entry name" value="SERINE HYDROXYMETHYLTRANSFERASE"/>
    <property type="match status" value="1"/>
</dbReference>
<dbReference type="Gene3D" id="3.90.1150.10">
    <property type="entry name" value="Aspartate Aminotransferase, domain 1"/>
    <property type="match status" value="1"/>
</dbReference>
<dbReference type="Proteomes" id="UP001156691">
    <property type="component" value="Unassembled WGS sequence"/>
</dbReference>
<evidence type="ECO:0000256" key="7">
    <source>
        <dbReference type="ARBA" id="ARBA00022898"/>
    </source>
</evidence>
<comment type="subunit">
    <text evidence="8">Homodimer.</text>
</comment>
<gene>
    <name evidence="8 10" type="primary">glyA</name>
    <name evidence="10" type="ORF">GCM10010862_24590</name>
</gene>
<keyword evidence="11" id="KW-1185">Reference proteome</keyword>
<evidence type="ECO:0000313" key="11">
    <source>
        <dbReference type="Proteomes" id="UP001156691"/>
    </source>
</evidence>
<dbReference type="InterPro" id="IPR019798">
    <property type="entry name" value="Ser_HO-MeTrfase_PLP_BS"/>
</dbReference>